<dbReference type="OrthoDB" id="5978082at2759"/>
<sequence length="154" mass="17812">MADGVIQSGETKTNKHPYKKCSLCEEKNGNAAKKCKKCKNDFNIISTHDWEALQRKGKTCPTDQRKKMQMRANILHSQHDWEIIILGYKRHSRGTSFYTYGTPGLGEQFIGNDKAGGRSEDGKDGHKNVYCIHERTKARQHQKQRWAKEKYNQQ</sequence>
<dbReference type="KEGG" id="aten:116293685"/>
<evidence type="ECO:0000313" key="1">
    <source>
        <dbReference type="Proteomes" id="UP000515163"/>
    </source>
</evidence>
<proteinExistence type="predicted"/>
<dbReference type="AlphaFoldDB" id="A0A6P8HPL3"/>
<dbReference type="GeneID" id="116293685"/>
<dbReference type="InParanoid" id="A0A6P8HPL3"/>
<name>A0A6P8HPL3_ACTTE</name>
<gene>
    <name evidence="2" type="primary">LOC116293685</name>
</gene>
<dbReference type="Proteomes" id="UP000515163">
    <property type="component" value="Unplaced"/>
</dbReference>
<protein>
    <submittedName>
        <fullName evidence="2">Uncharacterized protein LOC116293685</fullName>
    </submittedName>
</protein>
<evidence type="ECO:0000313" key="2">
    <source>
        <dbReference type="RefSeq" id="XP_031557013.1"/>
    </source>
</evidence>
<dbReference type="RefSeq" id="XP_031557013.1">
    <property type="nucleotide sequence ID" value="XM_031701153.1"/>
</dbReference>
<keyword evidence="1" id="KW-1185">Reference proteome</keyword>
<accession>A0A6P8HPL3</accession>
<reference evidence="2" key="1">
    <citation type="submission" date="2025-08" db="UniProtKB">
        <authorList>
            <consortium name="RefSeq"/>
        </authorList>
    </citation>
    <scope>IDENTIFICATION</scope>
    <source>
        <tissue evidence="2">Tentacle</tissue>
    </source>
</reference>
<organism evidence="1 2">
    <name type="scientific">Actinia tenebrosa</name>
    <name type="common">Australian red waratah sea anemone</name>
    <dbReference type="NCBI Taxonomy" id="6105"/>
    <lineage>
        <taxon>Eukaryota</taxon>
        <taxon>Metazoa</taxon>
        <taxon>Cnidaria</taxon>
        <taxon>Anthozoa</taxon>
        <taxon>Hexacorallia</taxon>
        <taxon>Actiniaria</taxon>
        <taxon>Actiniidae</taxon>
        <taxon>Actinia</taxon>
    </lineage>
</organism>